<dbReference type="GO" id="GO:0032259">
    <property type="term" value="P:methylation"/>
    <property type="evidence" value="ECO:0007669"/>
    <property type="project" value="UniProtKB-KW"/>
</dbReference>
<dbReference type="GO" id="GO:0008757">
    <property type="term" value="F:S-adenosylmethionine-dependent methyltransferase activity"/>
    <property type="evidence" value="ECO:0007669"/>
    <property type="project" value="TreeGrafter"/>
</dbReference>
<name>A0A839QT03_9MICO</name>
<dbReference type="Pfam" id="PF01596">
    <property type="entry name" value="Methyltransf_3"/>
    <property type="match status" value="1"/>
</dbReference>
<dbReference type="InterPro" id="IPR002935">
    <property type="entry name" value="SAM_O-MeTrfase"/>
</dbReference>
<dbReference type="PANTHER" id="PTHR10509">
    <property type="entry name" value="O-METHYLTRANSFERASE-RELATED"/>
    <property type="match status" value="1"/>
</dbReference>
<evidence type="ECO:0000313" key="4">
    <source>
        <dbReference type="EMBL" id="MBB3022778.1"/>
    </source>
</evidence>
<dbReference type="Gene3D" id="3.40.50.150">
    <property type="entry name" value="Vaccinia Virus protein VP39"/>
    <property type="match status" value="1"/>
</dbReference>
<dbReference type="PROSITE" id="PS51682">
    <property type="entry name" value="SAM_OMT_I"/>
    <property type="match status" value="1"/>
</dbReference>
<keyword evidence="2 4" id="KW-0808">Transferase</keyword>
<dbReference type="EMBL" id="JACHWP010000001">
    <property type="protein sequence ID" value="MBB3022778.1"/>
    <property type="molecule type" value="Genomic_DNA"/>
</dbReference>
<evidence type="ECO:0000256" key="1">
    <source>
        <dbReference type="ARBA" id="ARBA00022603"/>
    </source>
</evidence>
<accession>A0A839QT03</accession>
<organism evidence="4 5">
    <name type="scientific">Helcobacillus massiliensis</name>
    <dbReference type="NCBI Taxonomy" id="521392"/>
    <lineage>
        <taxon>Bacteria</taxon>
        <taxon>Bacillati</taxon>
        <taxon>Actinomycetota</taxon>
        <taxon>Actinomycetes</taxon>
        <taxon>Micrococcales</taxon>
        <taxon>Dermabacteraceae</taxon>
        <taxon>Helcobacillus</taxon>
    </lineage>
</organism>
<proteinExistence type="predicted"/>
<dbReference type="AlphaFoldDB" id="A0A839QT03"/>
<keyword evidence="1 4" id="KW-0489">Methyltransferase</keyword>
<dbReference type="PANTHER" id="PTHR10509:SF85">
    <property type="entry name" value="O-METHYLTRANSFERASE RV1220C-RELATED"/>
    <property type="match status" value="1"/>
</dbReference>
<keyword evidence="5" id="KW-1185">Reference proteome</keyword>
<comment type="caution">
    <text evidence="4">The sequence shown here is derived from an EMBL/GenBank/DDBJ whole genome shotgun (WGS) entry which is preliminary data.</text>
</comment>
<evidence type="ECO:0000313" key="5">
    <source>
        <dbReference type="Proteomes" id="UP000568050"/>
    </source>
</evidence>
<gene>
    <name evidence="4" type="ORF">FHX50_001026</name>
</gene>
<protein>
    <submittedName>
        <fullName evidence="4">Putative O-methyltransferase YrrM</fullName>
    </submittedName>
</protein>
<dbReference type="InterPro" id="IPR050362">
    <property type="entry name" value="Cation-dep_OMT"/>
</dbReference>
<dbReference type="RefSeq" id="WP_183375081.1">
    <property type="nucleotide sequence ID" value="NZ_CBCSFZ010000038.1"/>
</dbReference>
<dbReference type="GO" id="GO:0008171">
    <property type="term" value="F:O-methyltransferase activity"/>
    <property type="evidence" value="ECO:0007669"/>
    <property type="project" value="InterPro"/>
</dbReference>
<dbReference type="InterPro" id="IPR029063">
    <property type="entry name" value="SAM-dependent_MTases_sf"/>
</dbReference>
<dbReference type="CDD" id="cd02440">
    <property type="entry name" value="AdoMet_MTases"/>
    <property type="match status" value="1"/>
</dbReference>
<evidence type="ECO:0000256" key="3">
    <source>
        <dbReference type="ARBA" id="ARBA00022691"/>
    </source>
</evidence>
<dbReference type="Proteomes" id="UP000568050">
    <property type="component" value="Unassembled WGS sequence"/>
</dbReference>
<evidence type="ECO:0000256" key="2">
    <source>
        <dbReference type="ARBA" id="ARBA00022679"/>
    </source>
</evidence>
<sequence length="216" mass="23031">MASGKIASWAFGEEFIDEDELFPVPGLLARARERGNELGVAPLLRGAAAQLRTSAAMVRAQSVVEIGTGSGVGSLYLLSGMTADGVLTTIDYERENQRAARAAFDEAGIRTNRVRTIAGQALDVVSRLSDRAYDMVVFSADHPQAAQLFAQSARVLRSGGVTVVTNVLFHDRVADPVARDATTQAIRSLLRAVHDDDQFLSSLSSSGDGVLTAVRR</sequence>
<reference evidence="4 5" key="1">
    <citation type="submission" date="2020-08" db="EMBL/GenBank/DDBJ databases">
        <title>Sequencing the genomes of 1000 actinobacteria strains.</title>
        <authorList>
            <person name="Klenk H.-P."/>
        </authorList>
    </citation>
    <scope>NUCLEOTIDE SEQUENCE [LARGE SCALE GENOMIC DNA]</scope>
    <source>
        <strain evidence="4 5">DSM 23040</strain>
    </source>
</reference>
<keyword evidence="3" id="KW-0949">S-adenosyl-L-methionine</keyword>
<dbReference type="SUPFAM" id="SSF53335">
    <property type="entry name" value="S-adenosyl-L-methionine-dependent methyltransferases"/>
    <property type="match status" value="1"/>
</dbReference>